<evidence type="ECO:0000256" key="4">
    <source>
        <dbReference type="ARBA" id="ARBA00022694"/>
    </source>
</evidence>
<evidence type="ECO:0000256" key="5">
    <source>
        <dbReference type="ARBA" id="ARBA00034489"/>
    </source>
</evidence>
<dbReference type="GO" id="GO:0016432">
    <property type="term" value="F:tRNA-uridine aminocarboxypropyltransferase activity"/>
    <property type="evidence" value="ECO:0007669"/>
    <property type="project" value="UniProtKB-EC"/>
</dbReference>
<dbReference type="OrthoDB" id="268835at2"/>
<accession>A0A317RGN8</accession>
<dbReference type="EC" id="2.5.1.25" evidence="1"/>
<reference evidence="7 8" key="1">
    <citation type="submission" date="2018-05" db="EMBL/GenBank/DDBJ databases">
        <title>Genomic Encyclopedia of Type Strains, Phase IV (KMG-IV): sequencing the most valuable type-strain genomes for metagenomic binning, comparative biology and taxonomic classification.</title>
        <authorList>
            <person name="Goeker M."/>
        </authorList>
    </citation>
    <scope>NUCLEOTIDE SEQUENCE [LARGE SCALE GENOMIC DNA]</scope>
    <source>
        <strain evidence="7 8">DSM 26006</strain>
    </source>
</reference>
<name>A0A317RGN8_9BURK</name>
<gene>
    <name evidence="7" type="ORF">DFR36_101613</name>
</gene>
<organism evidence="7 8">
    <name type="scientific">Melaminivora alkalimesophila</name>
    <dbReference type="NCBI Taxonomy" id="1165852"/>
    <lineage>
        <taxon>Bacteria</taxon>
        <taxon>Pseudomonadati</taxon>
        <taxon>Pseudomonadota</taxon>
        <taxon>Betaproteobacteria</taxon>
        <taxon>Burkholderiales</taxon>
        <taxon>Comamonadaceae</taxon>
        <taxon>Melaminivora</taxon>
    </lineage>
</organism>
<keyword evidence="2" id="KW-0808">Transferase</keyword>
<comment type="caution">
    <text evidence="7">The sequence shown here is derived from an EMBL/GenBank/DDBJ whole genome shotgun (WGS) entry which is preliminary data.</text>
</comment>
<dbReference type="AlphaFoldDB" id="A0A317RGN8"/>
<dbReference type="InterPro" id="IPR039262">
    <property type="entry name" value="DTWD2/TAPT"/>
</dbReference>
<protein>
    <recommendedName>
        <fullName evidence="1">tRNA-uridine aminocarboxypropyltransferase</fullName>
        <ecNumber evidence="1">2.5.1.25</ecNumber>
    </recommendedName>
</protein>
<evidence type="ECO:0000313" key="7">
    <source>
        <dbReference type="EMBL" id="PWW49089.1"/>
    </source>
</evidence>
<dbReference type="EMBL" id="QGUB01000001">
    <property type="protein sequence ID" value="PWW49089.1"/>
    <property type="molecule type" value="Genomic_DNA"/>
</dbReference>
<comment type="similarity">
    <text evidence="5">Belongs to the TDD superfamily. DTWD2 family.</text>
</comment>
<keyword evidence="8" id="KW-1185">Reference proteome</keyword>
<evidence type="ECO:0000256" key="2">
    <source>
        <dbReference type="ARBA" id="ARBA00022679"/>
    </source>
</evidence>
<keyword evidence="3" id="KW-0949">S-adenosyl-L-methionine</keyword>
<evidence type="ECO:0000256" key="3">
    <source>
        <dbReference type="ARBA" id="ARBA00022691"/>
    </source>
</evidence>
<sequence length="241" mass="25915">MDPTSAPPRRATCPRCQRPASACLCALARPARHQAQVLILVHPLEVGHAKGTGRLLHLCLPHSRVLVGEAFEPQALAQALAEPWDEADRAAPRRALLLYPPAPPGGLLPAAPAPPLPAGWLAEPARLRLLVLDATWRKSRKMLWANPALQRLPRLALQGVPASRYAIRKAHAPHQLSTLEAVQLALQQLEPGNAGLAALGEAMDAFVAGQRALWPAAMLDASQQHALTRRHPWPTATPSPT</sequence>
<dbReference type="RefSeq" id="WP_110011983.1">
    <property type="nucleotide sequence ID" value="NZ_QGUB01000001.1"/>
</dbReference>
<dbReference type="PANTHER" id="PTHR21392">
    <property type="entry name" value="TRNA-URIDINE AMINOCARBOXYPROPYLTRANSFERASE 2"/>
    <property type="match status" value="1"/>
</dbReference>
<dbReference type="SMART" id="SM01144">
    <property type="entry name" value="DTW"/>
    <property type="match status" value="1"/>
</dbReference>
<dbReference type="GO" id="GO:0008033">
    <property type="term" value="P:tRNA processing"/>
    <property type="evidence" value="ECO:0007669"/>
    <property type="project" value="UniProtKB-KW"/>
</dbReference>
<evidence type="ECO:0000256" key="1">
    <source>
        <dbReference type="ARBA" id="ARBA00012386"/>
    </source>
</evidence>
<evidence type="ECO:0000259" key="6">
    <source>
        <dbReference type="SMART" id="SM01144"/>
    </source>
</evidence>
<feature type="domain" description="DTW" evidence="6">
    <location>
        <begin position="9"/>
        <end position="215"/>
    </location>
</feature>
<evidence type="ECO:0000313" key="8">
    <source>
        <dbReference type="Proteomes" id="UP000246483"/>
    </source>
</evidence>
<dbReference type="InterPro" id="IPR005636">
    <property type="entry name" value="DTW"/>
</dbReference>
<dbReference type="PANTHER" id="PTHR21392:SF0">
    <property type="entry name" value="TRNA-URIDINE AMINOCARBOXYPROPYLTRANSFERASE 2"/>
    <property type="match status" value="1"/>
</dbReference>
<proteinExistence type="inferred from homology"/>
<keyword evidence="4" id="KW-0819">tRNA processing</keyword>
<dbReference type="Pfam" id="PF03942">
    <property type="entry name" value="DTW"/>
    <property type="match status" value="1"/>
</dbReference>
<dbReference type="Proteomes" id="UP000246483">
    <property type="component" value="Unassembled WGS sequence"/>
</dbReference>